<organism evidence="2 3">
    <name type="scientific">Virgibacillus litoralis</name>
    <dbReference type="NCBI Taxonomy" id="578221"/>
    <lineage>
        <taxon>Bacteria</taxon>
        <taxon>Bacillati</taxon>
        <taxon>Bacillota</taxon>
        <taxon>Bacilli</taxon>
        <taxon>Bacillales</taxon>
        <taxon>Bacillaceae</taxon>
        <taxon>Virgibacillus</taxon>
    </lineage>
</organism>
<accession>A0ABS4HGR8</accession>
<name>A0ABS4HGR8_9BACI</name>
<gene>
    <name evidence="2" type="ORF">J2Z82_002865</name>
</gene>
<feature type="domain" description="DUF4825" evidence="1">
    <location>
        <begin position="68"/>
        <end position="146"/>
    </location>
</feature>
<reference evidence="2 3" key="1">
    <citation type="submission" date="2021-03" db="EMBL/GenBank/DDBJ databases">
        <title>Genomic Encyclopedia of Type Strains, Phase IV (KMG-IV): sequencing the most valuable type-strain genomes for metagenomic binning, comparative biology and taxonomic classification.</title>
        <authorList>
            <person name="Goeker M."/>
        </authorList>
    </citation>
    <scope>NUCLEOTIDE SEQUENCE [LARGE SCALE GENOMIC DNA]</scope>
    <source>
        <strain evidence="2 3">DSM 21085</strain>
    </source>
</reference>
<evidence type="ECO:0000313" key="2">
    <source>
        <dbReference type="EMBL" id="MBP1949909.1"/>
    </source>
</evidence>
<keyword evidence="3" id="KW-1185">Reference proteome</keyword>
<evidence type="ECO:0000313" key="3">
    <source>
        <dbReference type="Proteomes" id="UP001519328"/>
    </source>
</evidence>
<dbReference type="InterPro" id="IPR032250">
    <property type="entry name" value="DUF4825"/>
</dbReference>
<evidence type="ECO:0000259" key="1">
    <source>
        <dbReference type="Pfam" id="PF16107"/>
    </source>
</evidence>
<dbReference type="Proteomes" id="UP001519328">
    <property type="component" value="Unassembled WGS sequence"/>
</dbReference>
<dbReference type="EMBL" id="JAGGKK010000016">
    <property type="protein sequence ID" value="MBP1949909.1"/>
    <property type="molecule type" value="Genomic_DNA"/>
</dbReference>
<dbReference type="Pfam" id="PF16107">
    <property type="entry name" value="DUF4825"/>
    <property type="match status" value="1"/>
</dbReference>
<proteinExistence type="predicted"/>
<comment type="caution">
    <text evidence="2">The sequence shown here is derived from an EMBL/GenBank/DDBJ whole genome shotgun (WGS) entry which is preliminary data.</text>
</comment>
<sequence length="191" mass="22294">MGAIVEETVSIFIKLTFRIVQAEMGWLDIMWGVILLKRKIVLLIALLIFVASCSSENDSQEDKTMFLYKGSSLGDRDYASAILNMLPYQEDSNGFARYTDENLIIAKYTNKTEEAARKIVLTNATYIFNLIEGVDKIIFKFQERRYSVHKEELTKWYMSDKHLQISKKKELKNLIEKNLNDPQRVKTFFEK</sequence>
<protein>
    <recommendedName>
        <fullName evidence="1">DUF4825 domain-containing protein</fullName>
    </recommendedName>
</protein>